<dbReference type="SUPFAM" id="SSF53756">
    <property type="entry name" value="UDP-Glycosyltransferase/glycogen phosphorylase"/>
    <property type="match status" value="1"/>
</dbReference>
<dbReference type="EMBL" id="JAACJS010000011">
    <property type="protein sequence ID" value="NCI49576.1"/>
    <property type="molecule type" value="Genomic_DNA"/>
</dbReference>
<evidence type="ECO:0000313" key="3">
    <source>
        <dbReference type="EMBL" id="NCI49576.1"/>
    </source>
</evidence>
<proteinExistence type="predicted"/>
<protein>
    <submittedName>
        <fullName evidence="3">Glycosyltransferase family 9 protein</fullName>
    </submittedName>
</protein>
<evidence type="ECO:0000256" key="1">
    <source>
        <dbReference type="ARBA" id="ARBA00022676"/>
    </source>
</evidence>
<keyword evidence="1" id="KW-0328">Glycosyltransferase</keyword>
<dbReference type="Pfam" id="PF01075">
    <property type="entry name" value="Glyco_transf_9"/>
    <property type="match status" value="1"/>
</dbReference>
<dbReference type="InterPro" id="IPR002201">
    <property type="entry name" value="Glyco_trans_9"/>
</dbReference>
<keyword evidence="2" id="KW-0808">Transferase</keyword>
<dbReference type="Proteomes" id="UP000753802">
    <property type="component" value="Unassembled WGS sequence"/>
</dbReference>
<dbReference type="RefSeq" id="WP_161817890.1">
    <property type="nucleotide sequence ID" value="NZ_JAACJS010000011.1"/>
</dbReference>
<dbReference type="CDD" id="cd03789">
    <property type="entry name" value="GT9_LPS_heptosyltransferase"/>
    <property type="match status" value="1"/>
</dbReference>
<dbReference type="PANTHER" id="PTHR30160:SF1">
    <property type="entry name" value="LIPOPOLYSACCHARIDE 1,2-N-ACETYLGLUCOSAMINETRANSFERASE-RELATED"/>
    <property type="match status" value="1"/>
</dbReference>
<dbReference type="PANTHER" id="PTHR30160">
    <property type="entry name" value="TETRAACYLDISACCHARIDE 4'-KINASE-RELATED"/>
    <property type="match status" value="1"/>
</dbReference>
<dbReference type="Gene3D" id="3.40.50.2000">
    <property type="entry name" value="Glycogen Phosphorylase B"/>
    <property type="match status" value="2"/>
</dbReference>
<gene>
    <name evidence="3" type="ORF">GWC95_06565</name>
</gene>
<sequence length="382" mass="43476">MNRLKGIVYDCIGWLAAKGPRQKAAVKKLLIVRVDEIGDFMLWHMFIEDIATSAPFKGYEIHFCGNQSTKSLFHTFDAQFVKQTHWIDKTRFKKEMLYRFTFLRNIYRQGFEVVINPTFSRDKRYDDAIVKAAAGAETIGMRANLETVAEYEQGYDRDLYTRLFDHPEKPVFEFYRNKLFTEFLVQGKLGRIGTKIDRALLPASPIQKPTQFFVVFPGSRSAKRIWPTENFVLVSNYLFETTGATAVVCGTGNDAPYIDSFCRQYRNKTVNLMGKTSLPEMVALFSEAQCLLSVDTGSVHLAAAAGCPVFGIFNGSQYKRFAPYPKEVAENFYAIYPDAVEAELKNSAVAKEKYEFVVDVPYASVPAEKVILAIDEWMNPSR</sequence>
<reference evidence="3 4" key="1">
    <citation type="submission" date="2020-01" db="EMBL/GenBank/DDBJ databases">
        <title>Genome analysis.</title>
        <authorList>
            <person name="Wu S."/>
            <person name="Wang G."/>
        </authorList>
    </citation>
    <scope>NUCLEOTIDE SEQUENCE [LARGE SCALE GENOMIC DNA]</scope>
    <source>
        <strain evidence="3 4">SYL130</strain>
    </source>
</reference>
<dbReference type="InterPro" id="IPR051199">
    <property type="entry name" value="LPS_LOS_Heptosyltrfase"/>
</dbReference>
<evidence type="ECO:0000313" key="4">
    <source>
        <dbReference type="Proteomes" id="UP000753802"/>
    </source>
</evidence>
<name>A0ABW9ZR34_9BACT</name>
<keyword evidence="4" id="KW-1185">Reference proteome</keyword>
<accession>A0ABW9ZR34</accession>
<evidence type="ECO:0000256" key="2">
    <source>
        <dbReference type="ARBA" id="ARBA00022679"/>
    </source>
</evidence>
<organism evidence="3 4">
    <name type="scientific">Sediminibacterium roseum</name>
    <dbReference type="NCBI Taxonomy" id="1978412"/>
    <lineage>
        <taxon>Bacteria</taxon>
        <taxon>Pseudomonadati</taxon>
        <taxon>Bacteroidota</taxon>
        <taxon>Chitinophagia</taxon>
        <taxon>Chitinophagales</taxon>
        <taxon>Chitinophagaceae</taxon>
        <taxon>Sediminibacterium</taxon>
    </lineage>
</organism>
<comment type="caution">
    <text evidence="3">The sequence shown here is derived from an EMBL/GenBank/DDBJ whole genome shotgun (WGS) entry which is preliminary data.</text>
</comment>